<keyword evidence="3" id="KW-1185">Reference proteome</keyword>
<dbReference type="InterPro" id="IPR008004">
    <property type="entry name" value="OCTOPUS-like"/>
</dbReference>
<organism evidence="2 3">
    <name type="scientific">Musa troglodytarum</name>
    <name type="common">fe'i banana</name>
    <dbReference type="NCBI Taxonomy" id="320322"/>
    <lineage>
        <taxon>Eukaryota</taxon>
        <taxon>Viridiplantae</taxon>
        <taxon>Streptophyta</taxon>
        <taxon>Embryophyta</taxon>
        <taxon>Tracheophyta</taxon>
        <taxon>Spermatophyta</taxon>
        <taxon>Magnoliopsida</taxon>
        <taxon>Liliopsida</taxon>
        <taxon>Zingiberales</taxon>
        <taxon>Musaceae</taxon>
        <taxon>Musa</taxon>
    </lineage>
</organism>
<feature type="compositionally biased region" description="Low complexity" evidence="1">
    <location>
        <begin position="50"/>
        <end position="61"/>
    </location>
</feature>
<feature type="region of interest" description="Disordered" evidence="1">
    <location>
        <begin position="165"/>
        <end position="209"/>
    </location>
</feature>
<feature type="compositionally biased region" description="Basic and acidic residues" evidence="1">
    <location>
        <begin position="198"/>
        <end position="209"/>
    </location>
</feature>
<sequence>MKCTRHPLEGGVGVCAACLRERLLALTATAPSEARSPEQQRRKPFPQPPSALSLQLPSSAPRVAAGSRRSSILSTIFCSHGSGDRHEKPRRSRSCLMELLGGSRTKKIAAAPEGSGGGWPEPSSVRLATMENRHHQNHQTGGLAGFAVCFSPLVTASHSRWRSRVTEPGFPSEKPGAALGPYHRRRVTTGGPLPFPDRSGRLAEHDMFR</sequence>
<dbReference type="OrthoDB" id="1907510at2759"/>
<evidence type="ECO:0000313" key="2">
    <source>
        <dbReference type="EMBL" id="URE03064.1"/>
    </source>
</evidence>
<accession>A0A9E7K3D2</accession>
<dbReference type="PANTHER" id="PTHR35486:SF1">
    <property type="entry name" value="OS02G0689500 PROTEIN"/>
    <property type="match status" value="1"/>
</dbReference>
<dbReference type="AlphaFoldDB" id="A0A9E7K3D2"/>
<dbReference type="Pfam" id="PF05340">
    <property type="entry name" value="DUF740"/>
    <property type="match status" value="1"/>
</dbReference>
<reference evidence="2" key="1">
    <citation type="submission" date="2022-05" db="EMBL/GenBank/DDBJ databases">
        <title>The Musa troglodytarum L. genome provides insights into the mechanism of non-climacteric behaviour and enrichment of carotenoids.</title>
        <authorList>
            <person name="Wang J."/>
        </authorList>
    </citation>
    <scope>NUCLEOTIDE SEQUENCE</scope>
    <source>
        <tissue evidence="2">Leaf</tissue>
    </source>
</reference>
<protein>
    <submittedName>
        <fullName evidence="2">Uncharacterized protein</fullName>
    </submittedName>
</protein>
<evidence type="ECO:0000256" key="1">
    <source>
        <dbReference type="SAM" id="MobiDB-lite"/>
    </source>
</evidence>
<dbReference type="EMBL" id="CP097507">
    <property type="protein sequence ID" value="URE03064.1"/>
    <property type="molecule type" value="Genomic_DNA"/>
</dbReference>
<evidence type="ECO:0000313" key="3">
    <source>
        <dbReference type="Proteomes" id="UP001055439"/>
    </source>
</evidence>
<name>A0A9E7K3D2_9LILI</name>
<gene>
    <name evidence="2" type="ORF">MUK42_34883</name>
</gene>
<feature type="region of interest" description="Disordered" evidence="1">
    <location>
        <begin position="29"/>
        <end position="67"/>
    </location>
</feature>
<dbReference type="Proteomes" id="UP001055439">
    <property type="component" value="Chromosome 5"/>
</dbReference>
<proteinExistence type="predicted"/>
<dbReference type="PANTHER" id="PTHR35486">
    <property type="entry name" value="EXPRESSED PROTEIN"/>
    <property type="match status" value="1"/>
</dbReference>